<evidence type="ECO:0000259" key="4">
    <source>
        <dbReference type="Pfam" id="PF10355"/>
    </source>
</evidence>
<dbReference type="Proteomes" id="UP000000591">
    <property type="component" value="Chromosome I"/>
</dbReference>
<keyword evidence="2" id="KW-0732">Signal</keyword>
<feature type="signal peptide" evidence="2">
    <location>
        <begin position="1"/>
        <end position="18"/>
    </location>
</feature>
<keyword evidence="1" id="KW-0472">Membrane</keyword>
<feature type="domain" description="Protein YTP1-like C-terminal" evidence="4">
    <location>
        <begin position="283"/>
        <end position="565"/>
    </location>
</feature>
<dbReference type="HOGENOM" id="CLU_012543_1_0_1"/>
<sequence length="579" mass="63709">MRNLATVYLTVLAAAVAAQHGSHSAHGSTGQLNNNSIHPVAHESHHMHGMPILETQLTAAERAYWEQYDTMTYFNAPSKRKRGLWMHAAAVAGTALVLYPASLVLAESESRWYLVCLAAHCLVLWTGLAALAVYAASLPSTLYPGNVYGTLSWIVAIVSVSHAASAVVVRAAKWLAPDAAPYAIPLELLRPERSSSSHEHSQESIDEHEANVGKMYSPGEETAELAPDVEQATGGLRDGYRRERMQAPALLRHPIVQQMAERFGTVFGAVYRITNSLQLLLLLVYAAVGFAIGNRFAQGKYVFNFLAHWIKGGIFFLLGVLSLARYCGFGAAHGWAWNAIAYKARREDVSRWRRLFPQGTTMEGVESFLIFFYGSTNVFLEHLANPGGRWEAKDLQHVSIAFMYIGCGLCGLIVERRLASWRCVAAARVVGDCDEGSPGFSPNPFPALTVFFTGILMSQHAQASEVSTVIHAQWGKLLAYGSFFRIFTFLLLLLLPRKGKGPAHPFPELVTSFCLVSGGMIFMESTDQVIEALEYRGLTPMFTFNLSVGTTVLVMAWIMLLFSWRDAMCAQSSAHRVAR</sequence>
<keyword evidence="1" id="KW-0812">Transmembrane</keyword>
<dbReference type="AlphaFoldDB" id="Q75EM7"/>
<feature type="domain" description="DUF2427" evidence="3">
    <location>
        <begin position="67"/>
        <end position="171"/>
    </location>
</feature>
<name>Q75EM7_EREGS</name>
<keyword evidence="1" id="KW-1133">Transmembrane helix</keyword>
<reference evidence="5 6" key="1">
    <citation type="journal article" date="2004" name="Science">
        <title>The Ashbya gossypii genome as a tool for mapping the ancient Saccharomyces cerevisiae genome.</title>
        <authorList>
            <person name="Dietrich F.S."/>
            <person name="Voegeli S."/>
            <person name="Brachat S."/>
            <person name="Lerch A."/>
            <person name="Gates K."/>
            <person name="Steiner S."/>
            <person name="Mohr C."/>
            <person name="Pohlmann R."/>
            <person name="Luedi P."/>
            <person name="Choi S."/>
            <person name="Wing R.A."/>
            <person name="Flavier A."/>
            <person name="Gaffney T.D."/>
            <person name="Philippsen P."/>
        </authorList>
    </citation>
    <scope>NUCLEOTIDE SEQUENCE [LARGE SCALE GENOMIC DNA]</scope>
    <source>
        <strain evidence="6">ATCC 10895 / CBS 109.51 / FGSC 9923 / NRRL Y-1056</strain>
    </source>
</reference>
<dbReference type="RefSeq" id="NP_982593.1">
    <property type="nucleotide sequence ID" value="NM_207946.1"/>
</dbReference>
<dbReference type="OrthoDB" id="4005299at2759"/>
<dbReference type="STRING" id="284811.Q75EM7"/>
<evidence type="ECO:0000256" key="2">
    <source>
        <dbReference type="SAM" id="SignalP"/>
    </source>
</evidence>
<evidence type="ECO:0000313" key="6">
    <source>
        <dbReference type="Proteomes" id="UP000000591"/>
    </source>
</evidence>
<feature type="transmembrane region" description="Helical" evidence="1">
    <location>
        <begin position="112"/>
        <end position="135"/>
    </location>
</feature>
<feature type="transmembrane region" description="Helical" evidence="1">
    <location>
        <begin position="84"/>
        <end position="105"/>
    </location>
</feature>
<dbReference type="PANTHER" id="PTHR31685:SF3">
    <property type="entry name" value="INTEGRAL MEMBRANE PROTEIN (AFU_ORTHOLOGUE AFUA_6G12730)"/>
    <property type="match status" value="1"/>
</dbReference>
<feature type="chain" id="PRO_5004285455" evidence="2">
    <location>
        <begin position="19"/>
        <end position="579"/>
    </location>
</feature>
<feature type="transmembrane region" description="Helical" evidence="1">
    <location>
        <begin position="542"/>
        <end position="562"/>
    </location>
</feature>
<evidence type="ECO:0000313" key="5">
    <source>
        <dbReference type="EMBL" id="AAS50417.1"/>
    </source>
</evidence>
<accession>Q75EM7</accession>
<dbReference type="EMBL" id="AE016814">
    <property type="protein sequence ID" value="AAS50417.1"/>
    <property type="molecule type" value="Genomic_DNA"/>
</dbReference>
<dbReference type="InterPro" id="IPR018827">
    <property type="entry name" value="YTP1_C"/>
</dbReference>
<keyword evidence="6" id="KW-1185">Reference proteome</keyword>
<feature type="transmembrane region" description="Helical" evidence="1">
    <location>
        <begin position="147"/>
        <end position="169"/>
    </location>
</feature>
<dbReference type="PANTHER" id="PTHR31685">
    <property type="entry name" value="INTEGRAL MEMBRANE PROTEIN (AFU_ORTHOLOGUE AFUA_6G12730)-RELATED"/>
    <property type="match status" value="1"/>
</dbReference>
<organism evidence="5 6">
    <name type="scientific">Eremothecium gossypii (strain ATCC 10895 / CBS 109.51 / FGSC 9923 / NRRL Y-1056)</name>
    <name type="common">Yeast</name>
    <name type="synonym">Ashbya gossypii</name>
    <dbReference type="NCBI Taxonomy" id="284811"/>
    <lineage>
        <taxon>Eukaryota</taxon>
        <taxon>Fungi</taxon>
        <taxon>Dikarya</taxon>
        <taxon>Ascomycota</taxon>
        <taxon>Saccharomycotina</taxon>
        <taxon>Saccharomycetes</taxon>
        <taxon>Saccharomycetales</taxon>
        <taxon>Saccharomycetaceae</taxon>
        <taxon>Eremothecium</taxon>
    </lineage>
</organism>
<dbReference type="Pfam" id="PF10355">
    <property type="entry name" value="Ytp1"/>
    <property type="match status" value="1"/>
</dbReference>
<dbReference type="GeneID" id="4618654"/>
<dbReference type="Pfam" id="PF10348">
    <property type="entry name" value="DUF2427"/>
    <property type="match status" value="1"/>
</dbReference>
<gene>
    <name evidence="5" type="ORF">AGOS_AAR052C</name>
</gene>
<dbReference type="KEGG" id="ago:AGOS_AAR052C"/>
<protein>
    <submittedName>
        <fullName evidence="5">AAR052Cp</fullName>
    </submittedName>
</protein>
<evidence type="ECO:0000259" key="3">
    <source>
        <dbReference type="Pfam" id="PF10348"/>
    </source>
</evidence>
<dbReference type="FunCoup" id="Q75EM7">
    <property type="interactions" value="18"/>
</dbReference>
<dbReference type="InterPro" id="IPR018825">
    <property type="entry name" value="DUF2427"/>
</dbReference>
<dbReference type="eggNOG" id="ENOG502QW3E">
    <property type="taxonomic scope" value="Eukaryota"/>
</dbReference>
<dbReference type="InParanoid" id="Q75EM7"/>
<reference evidence="6" key="2">
    <citation type="journal article" date="2013" name="G3 (Bethesda)">
        <title>Genomes of Ashbya fungi isolated from insects reveal four mating-type loci, numerous translocations, lack of transposons, and distinct gene duplications.</title>
        <authorList>
            <person name="Dietrich F.S."/>
            <person name="Voegeli S."/>
            <person name="Kuo S."/>
            <person name="Philippsen P."/>
        </authorList>
    </citation>
    <scope>GENOME REANNOTATION</scope>
    <source>
        <strain evidence="6">ATCC 10895 / CBS 109.51 / FGSC 9923 / NRRL Y-1056</strain>
    </source>
</reference>
<feature type="transmembrane region" description="Helical" evidence="1">
    <location>
        <begin position="279"/>
        <end position="297"/>
    </location>
</feature>
<evidence type="ECO:0000256" key="1">
    <source>
        <dbReference type="SAM" id="Phobius"/>
    </source>
</evidence>
<proteinExistence type="predicted"/>
<feature type="transmembrane region" description="Helical" evidence="1">
    <location>
        <begin position="309"/>
        <end position="335"/>
    </location>
</feature>
<dbReference type="OMA" id="NKGWAWN"/>
<feature type="transmembrane region" description="Helical" evidence="1">
    <location>
        <begin position="477"/>
        <end position="495"/>
    </location>
</feature>